<dbReference type="AlphaFoldDB" id="A0A8D9EU15"/>
<sequence>MYSGQFGIFKKYVPTIYLAYCLLVFVQPSECYGKVNFSFIDIEFEFCKTLYVVTYFKVYLVVIKLNNLLVTRRASNLEVGGSKNGDVVSRSRIFTCGANMNITDLSGITVNS</sequence>
<evidence type="ECO:0000313" key="1">
    <source>
        <dbReference type="EMBL" id="CAG6765896.1"/>
    </source>
</evidence>
<accession>A0A8D9EU15</accession>
<proteinExistence type="predicted"/>
<dbReference type="EMBL" id="HBUF01569468">
    <property type="protein sequence ID" value="CAG6765896.1"/>
    <property type="molecule type" value="Transcribed_RNA"/>
</dbReference>
<organism evidence="1">
    <name type="scientific">Cacopsylla melanoneura</name>
    <dbReference type="NCBI Taxonomy" id="428564"/>
    <lineage>
        <taxon>Eukaryota</taxon>
        <taxon>Metazoa</taxon>
        <taxon>Ecdysozoa</taxon>
        <taxon>Arthropoda</taxon>
        <taxon>Hexapoda</taxon>
        <taxon>Insecta</taxon>
        <taxon>Pterygota</taxon>
        <taxon>Neoptera</taxon>
        <taxon>Paraneoptera</taxon>
        <taxon>Hemiptera</taxon>
        <taxon>Sternorrhyncha</taxon>
        <taxon>Psylloidea</taxon>
        <taxon>Psyllidae</taxon>
        <taxon>Psyllinae</taxon>
        <taxon>Cacopsylla</taxon>
    </lineage>
</organism>
<name>A0A8D9EU15_9HEMI</name>
<protein>
    <submittedName>
        <fullName evidence="1">Uncharacterized protein</fullName>
    </submittedName>
</protein>
<reference evidence="1" key="1">
    <citation type="submission" date="2021-05" db="EMBL/GenBank/DDBJ databases">
        <authorList>
            <person name="Alioto T."/>
            <person name="Alioto T."/>
            <person name="Gomez Garrido J."/>
        </authorList>
    </citation>
    <scope>NUCLEOTIDE SEQUENCE</scope>
</reference>